<gene>
    <name evidence="2" type="ORF">BFL36_01195</name>
</gene>
<dbReference type="EMBL" id="MDJY01000006">
    <property type="protein sequence ID" value="OUE28860.1"/>
    <property type="molecule type" value="Genomic_DNA"/>
</dbReference>
<dbReference type="InterPro" id="IPR036689">
    <property type="entry name" value="ESAT-6-like_sf"/>
</dbReference>
<dbReference type="InterPro" id="IPR010310">
    <property type="entry name" value="T7SS_ESAT-6-like"/>
</dbReference>
<organism evidence="2 3">
    <name type="scientific">Clavibacter michiganensis</name>
    <dbReference type="NCBI Taxonomy" id="28447"/>
    <lineage>
        <taxon>Bacteria</taxon>
        <taxon>Bacillati</taxon>
        <taxon>Actinomycetota</taxon>
        <taxon>Actinomycetes</taxon>
        <taxon>Micrococcales</taxon>
        <taxon>Microbacteriaceae</taxon>
        <taxon>Clavibacter</taxon>
    </lineage>
</organism>
<sequence length="113" mass="11823">MGMKFAMGASTLTQLGQRTSSSHEDLGALVRRLEQSAAPLEGRFNGAGRQAFDQFKAHTDSIAAELNAALAAVLDGIQGQDLAFQQGDSDMSDQTRAAQSGAGFDSARFSGRA</sequence>
<evidence type="ECO:0000313" key="2">
    <source>
        <dbReference type="EMBL" id="OUE28860.1"/>
    </source>
</evidence>
<proteinExistence type="predicted"/>
<evidence type="ECO:0000256" key="1">
    <source>
        <dbReference type="SAM" id="MobiDB-lite"/>
    </source>
</evidence>
<feature type="region of interest" description="Disordered" evidence="1">
    <location>
        <begin position="85"/>
        <end position="113"/>
    </location>
</feature>
<evidence type="ECO:0000313" key="3">
    <source>
        <dbReference type="Proteomes" id="UP000195011"/>
    </source>
</evidence>
<reference evidence="2 3" key="1">
    <citation type="submission" date="2016-08" db="EMBL/GenBank/DDBJ databases">
        <title>Genome sequence of Clavibacter michiganensis spp strain CFBP8017.</title>
        <authorList>
            <person name="Thapa S.P."/>
            <person name="Coaker G."/>
            <person name="Jacques M.-A."/>
        </authorList>
    </citation>
    <scope>NUCLEOTIDE SEQUENCE [LARGE SCALE GENOMIC DNA]</scope>
    <source>
        <strain evidence="2">CFBP8017</strain>
    </source>
</reference>
<dbReference type="Gene3D" id="1.10.287.1060">
    <property type="entry name" value="ESAT-6-like"/>
    <property type="match status" value="1"/>
</dbReference>
<dbReference type="AlphaFoldDB" id="A0A251YX99"/>
<accession>A0A251YX99</accession>
<evidence type="ECO:0008006" key="4">
    <source>
        <dbReference type="Google" id="ProtNLM"/>
    </source>
</evidence>
<comment type="caution">
    <text evidence="2">The sequence shown here is derived from an EMBL/GenBank/DDBJ whole genome shotgun (WGS) entry which is preliminary data.</text>
</comment>
<dbReference type="Pfam" id="PF06013">
    <property type="entry name" value="WXG100"/>
    <property type="match status" value="1"/>
</dbReference>
<dbReference type="Proteomes" id="UP000195011">
    <property type="component" value="Unassembled WGS sequence"/>
</dbReference>
<feature type="compositionally biased region" description="Polar residues" evidence="1">
    <location>
        <begin position="86"/>
        <end position="98"/>
    </location>
</feature>
<protein>
    <recommendedName>
        <fullName evidence="4">WXG100 family type VII secretion target</fullName>
    </recommendedName>
</protein>
<name>A0A251YX99_9MICO</name>
<dbReference type="SUPFAM" id="SSF140453">
    <property type="entry name" value="EsxAB dimer-like"/>
    <property type="match status" value="1"/>
</dbReference>